<dbReference type="PANTHER" id="PTHR43690:SF18">
    <property type="entry name" value="INSULIN-DEGRADING ENZYME-RELATED"/>
    <property type="match status" value="1"/>
</dbReference>
<evidence type="ECO:0000256" key="5">
    <source>
        <dbReference type="ARBA" id="ARBA00022801"/>
    </source>
</evidence>
<keyword evidence="13" id="KW-1185">Reference proteome</keyword>
<dbReference type="AlphaFoldDB" id="A0A448YYU4"/>
<comment type="similarity">
    <text evidence="2">Belongs to the peptidase M16 family.</text>
</comment>
<dbReference type="EMBL" id="CAACVS010000045">
    <property type="protein sequence ID" value="VEU34972.1"/>
    <property type="molecule type" value="Genomic_DNA"/>
</dbReference>
<dbReference type="InterPro" id="IPR011249">
    <property type="entry name" value="Metalloenz_LuxS/M16"/>
</dbReference>
<dbReference type="GO" id="GO:0005739">
    <property type="term" value="C:mitochondrion"/>
    <property type="evidence" value="ECO:0007669"/>
    <property type="project" value="TreeGrafter"/>
</dbReference>
<feature type="compositionally biased region" description="Polar residues" evidence="8">
    <location>
        <begin position="88"/>
        <end position="97"/>
    </location>
</feature>
<evidence type="ECO:0000256" key="6">
    <source>
        <dbReference type="ARBA" id="ARBA00022833"/>
    </source>
</evidence>
<dbReference type="GO" id="GO:0046872">
    <property type="term" value="F:metal ion binding"/>
    <property type="evidence" value="ECO:0007669"/>
    <property type="project" value="UniProtKB-KW"/>
</dbReference>
<dbReference type="InterPro" id="IPR007863">
    <property type="entry name" value="Peptidase_M16_C"/>
</dbReference>
<keyword evidence="6" id="KW-0862">Zinc</keyword>
<feature type="chain" id="PRO_5019139691" description="Peptidase M16 N-terminal domain-containing protein" evidence="9">
    <location>
        <begin position="22"/>
        <end position="419"/>
    </location>
</feature>
<feature type="signal peptide" evidence="9">
    <location>
        <begin position="1"/>
        <end position="21"/>
    </location>
</feature>
<evidence type="ECO:0000259" key="10">
    <source>
        <dbReference type="Pfam" id="PF00675"/>
    </source>
</evidence>
<gene>
    <name evidence="12" type="ORF">PSNMU_V1.4_AUG-EV-PASAV3_0016940</name>
</gene>
<sequence length="419" mass="46813">MSKHSTMRLMVFFLFVSASQSFVAIRPAVVGSKNAISFLRSKTSCSMLTKGGDRYCSSPSLRRSSLPSFSKSNSRAKSHTDVHRTRSHSPSLRTTARSAKAETLIAEAQNATNKEELLSTSRKTEILAADTDFVKPERDMSEYRWIKLENNLQVLLVSTASDKANGGGNNSGAKVEAASVHVQAGHFDDTIAGLAHFHEHMLFLGTKKYPGEDEYEGFLSKHGGFCNAYTDMEDTNYYFSVTSQQVDTNETSEGLKGGLDRLAQFFIHPTFDPDMVERELRAIDSEYRNGKTSDSWRNYQLLKSLSNQKHPFSNFGCGNYETLSSLGSPVQELKNFWKKYYTTSNMRLSVVGCSSLDALQKTVEETFGELALSDEPPRREKVNPLSPIFPRENAVHDPENPAFGPEQIGKQDRIAYFLI</sequence>
<feature type="domain" description="Peptidase M16 C-terminal" evidence="11">
    <location>
        <begin position="331"/>
        <end position="395"/>
    </location>
</feature>
<reference evidence="12 13" key="1">
    <citation type="submission" date="2019-01" db="EMBL/GenBank/DDBJ databases">
        <authorList>
            <person name="Ferrante I. M."/>
        </authorList>
    </citation>
    <scope>NUCLEOTIDE SEQUENCE [LARGE SCALE GENOMIC DNA]</scope>
    <source>
        <strain evidence="12 13">B856</strain>
    </source>
</reference>
<comment type="cofactor">
    <cofactor evidence="1">
        <name>Zn(2+)</name>
        <dbReference type="ChEBI" id="CHEBI:29105"/>
    </cofactor>
</comment>
<name>A0A448YYU4_9STRA</name>
<keyword evidence="5" id="KW-0378">Hydrolase</keyword>
<keyword evidence="9" id="KW-0732">Signal</keyword>
<feature type="region of interest" description="Disordered" evidence="8">
    <location>
        <begin position="59"/>
        <end position="97"/>
    </location>
</feature>
<feature type="compositionally biased region" description="Low complexity" evidence="8">
    <location>
        <begin position="59"/>
        <end position="75"/>
    </location>
</feature>
<accession>A0A448YYU4</accession>
<keyword evidence="4" id="KW-0479">Metal-binding</keyword>
<dbReference type="InterPro" id="IPR050626">
    <property type="entry name" value="Peptidase_M16"/>
</dbReference>
<evidence type="ECO:0000256" key="4">
    <source>
        <dbReference type="ARBA" id="ARBA00022723"/>
    </source>
</evidence>
<protein>
    <recommendedName>
        <fullName evidence="14">Peptidase M16 N-terminal domain-containing protein</fullName>
    </recommendedName>
</protein>
<proteinExistence type="inferred from homology"/>
<feature type="domain" description="Peptidase M16 N-terminal" evidence="10">
    <location>
        <begin position="171"/>
        <end position="307"/>
    </location>
</feature>
<dbReference type="PANTHER" id="PTHR43690">
    <property type="entry name" value="NARDILYSIN"/>
    <property type="match status" value="1"/>
</dbReference>
<dbReference type="Pfam" id="PF05193">
    <property type="entry name" value="Peptidase_M16_C"/>
    <property type="match status" value="1"/>
</dbReference>
<evidence type="ECO:0000256" key="3">
    <source>
        <dbReference type="ARBA" id="ARBA00022670"/>
    </source>
</evidence>
<organism evidence="12 13">
    <name type="scientific">Pseudo-nitzschia multistriata</name>
    <dbReference type="NCBI Taxonomy" id="183589"/>
    <lineage>
        <taxon>Eukaryota</taxon>
        <taxon>Sar</taxon>
        <taxon>Stramenopiles</taxon>
        <taxon>Ochrophyta</taxon>
        <taxon>Bacillariophyta</taxon>
        <taxon>Bacillariophyceae</taxon>
        <taxon>Bacillariophycidae</taxon>
        <taxon>Bacillariales</taxon>
        <taxon>Bacillariaceae</taxon>
        <taxon>Pseudo-nitzschia</taxon>
    </lineage>
</organism>
<keyword evidence="7" id="KW-0482">Metalloprotease</keyword>
<evidence type="ECO:0000256" key="8">
    <source>
        <dbReference type="SAM" id="MobiDB-lite"/>
    </source>
</evidence>
<evidence type="ECO:0000256" key="1">
    <source>
        <dbReference type="ARBA" id="ARBA00001947"/>
    </source>
</evidence>
<dbReference type="GO" id="GO:0043171">
    <property type="term" value="P:peptide catabolic process"/>
    <property type="evidence" value="ECO:0007669"/>
    <property type="project" value="TreeGrafter"/>
</dbReference>
<dbReference type="FunFam" id="3.30.830.10:FF:000012">
    <property type="entry name" value="Protease 3"/>
    <property type="match status" value="1"/>
</dbReference>
<evidence type="ECO:0000256" key="9">
    <source>
        <dbReference type="SAM" id="SignalP"/>
    </source>
</evidence>
<dbReference type="Gene3D" id="3.30.830.10">
    <property type="entry name" value="Metalloenzyme, LuxS/M16 peptidase-like"/>
    <property type="match status" value="1"/>
</dbReference>
<dbReference type="SUPFAM" id="SSF63411">
    <property type="entry name" value="LuxS/MPP-like metallohydrolase"/>
    <property type="match status" value="1"/>
</dbReference>
<dbReference type="InterPro" id="IPR011765">
    <property type="entry name" value="Pept_M16_N"/>
</dbReference>
<evidence type="ECO:0000313" key="12">
    <source>
        <dbReference type="EMBL" id="VEU34972.1"/>
    </source>
</evidence>
<evidence type="ECO:0000256" key="7">
    <source>
        <dbReference type="ARBA" id="ARBA00023049"/>
    </source>
</evidence>
<evidence type="ECO:0000259" key="11">
    <source>
        <dbReference type="Pfam" id="PF05193"/>
    </source>
</evidence>
<dbReference type="Pfam" id="PF00675">
    <property type="entry name" value="Peptidase_M16"/>
    <property type="match status" value="1"/>
</dbReference>
<dbReference type="GO" id="GO:0004222">
    <property type="term" value="F:metalloendopeptidase activity"/>
    <property type="evidence" value="ECO:0007669"/>
    <property type="project" value="UniProtKB-ARBA"/>
</dbReference>
<dbReference type="OrthoDB" id="952271at2759"/>
<evidence type="ECO:0008006" key="14">
    <source>
        <dbReference type="Google" id="ProtNLM"/>
    </source>
</evidence>
<evidence type="ECO:0000313" key="13">
    <source>
        <dbReference type="Proteomes" id="UP000291116"/>
    </source>
</evidence>
<dbReference type="GO" id="GO:0005829">
    <property type="term" value="C:cytosol"/>
    <property type="evidence" value="ECO:0007669"/>
    <property type="project" value="TreeGrafter"/>
</dbReference>
<dbReference type="GO" id="GO:0051603">
    <property type="term" value="P:proteolysis involved in protein catabolic process"/>
    <property type="evidence" value="ECO:0007669"/>
    <property type="project" value="TreeGrafter"/>
</dbReference>
<keyword evidence="3" id="KW-0645">Protease</keyword>
<evidence type="ECO:0000256" key="2">
    <source>
        <dbReference type="ARBA" id="ARBA00007261"/>
    </source>
</evidence>
<dbReference type="Proteomes" id="UP000291116">
    <property type="component" value="Unassembled WGS sequence"/>
</dbReference>